<dbReference type="SUPFAM" id="SSF53850">
    <property type="entry name" value="Periplasmic binding protein-like II"/>
    <property type="match status" value="1"/>
</dbReference>
<sequence length="325" mass="33819">MNTKQIAGIAALSATLLLGQPAAHAQPYPSHAINLVVGAAPGGPTDAVARLLGKHMSKSMGVPVVVVNKGGGGGVIASEYVANQPADGYTLLMGSISTHGINTTLYRHLGYDAVKDFAPISEVVSYPLVLIVNPKTVPATTVKDFVAYVRKHADTLNRGSAGNGTSMHLAGELFNHVAGTNLNHVPYKGSAPAMQALLAGQIDIDFESMTVALSHIEAGSVRALGVTGTKRSPLLPDVPAIAETLPSYHFSGWLGLLAPDGTPEQAIDRIHAEAVKALANPEVRKKLEMQGMEAVGSSPAEFKAFIAEQIQSLGDIVRRSGATVD</sequence>
<dbReference type="PIRSF" id="PIRSF017082">
    <property type="entry name" value="YflP"/>
    <property type="match status" value="1"/>
</dbReference>
<protein>
    <submittedName>
        <fullName evidence="3">Tripartite tricarboxylate transporter substrate binding protein</fullName>
    </submittedName>
</protein>
<dbReference type="Proteomes" id="UP000580517">
    <property type="component" value="Unassembled WGS sequence"/>
</dbReference>
<keyword evidence="4" id="KW-1185">Reference proteome</keyword>
<dbReference type="InterPro" id="IPR042100">
    <property type="entry name" value="Bug_dom1"/>
</dbReference>
<organism evidence="3 4">
    <name type="scientific">Allopusillimonas soli</name>
    <dbReference type="NCBI Taxonomy" id="659016"/>
    <lineage>
        <taxon>Bacteria</taxon>
        <taxon>Pseudomonadati</taxon>
        <taxon>Pseudomonadota</taxon>
        <taxon>Betaproteobacteria</taxon>
        <taxon>Burkholderiales</taxon>
        <taxon>Alcaligenaceae</taxon>
        <taxon>Allopusillimonas</taxon>
    </lineage>
</organism>
<dbReference type="Gene3D" id="3.40.190.150">
    <property type="entry name" value="Bordetella uptake gene, domain 1"/>
    <property type="match status" value="1"/>
</dbReference>
<evidence type="ECO:0000256" key="1">
    <source>
        <dbReference type="ARBA" id="ARBA00006987"/>
    </source>
</evidence>
<dbReference type="InterPro" id="IPR005064">
    <property type="entry name" value="BUG"/>
</dbReference>
<evidence type="ECO:0000313" key="3">
    <source>
        <dbReference type="EMBL" id="NYT36478.1"/>
    </source>
</evidence>
<dbReference type="RefSeq" id="WP_129968452.1">
    <property type="nucleotide sequence ID" value="NZ_JACCEW010000002.1"/>
</dbReference>
<dbReference type="Gene3D" id="3.40.190.10">
    <property type="entry name" value="Periplasmic binding protein-like II"/>
    <property type="match status" value="1"/>
</dbReference>
<comment type="similarity">
    <text evidence="1">Belongs to the UPF0065 (bug) family.</text>
</comment>
<keyword evidence="2" id="KW-0732">Signal</keyword>
<dbReference type="PANTHER" id="PTHR42928">
    <property type="entry name" value="TRICARBOXYLATE-BINDING PROTEIN"/>
    <property type="match status" value="1"/>
</dbReference>
<feature type="signal peptide" evidence="2">
    <location>
        <begin position="1"/>
        <end position="25"/>
    </location>
</feature>
<proteinExistence type="inferred from homology"/>
<accession>A0A853F9K5</accession>
<dbReference type="EMBL" id="JACCEW010000002">
    <property type="protein sequence ID" value="NYT36478.1"/>
    <property type="molecule type" value="Genomic_DNA"/>
</dbReference>
<evidence type="ECO:0000256" key="2">
    <source>
        <dbReference type="SAM" id="SignalP"/>
    </source>
</evidence>
<dbReference type="PANTHER" id="PTHR42928:SF5">
    <property type="entry name" value="BLR1237 PROTEIN"/>
    <property type="match status" value="1"/>
</dbReference>
<dbReference type="AlphaFoldDB" id="A0A853F9K5"/>
<reference evidence="3 4" key="1">
    <citation type="submission" date="2020-07" db="EMBL/GenBank/DDBJ databases">
        <title>Taxonomic revisions and descriptions of new bacterial species based on genomic comparisons in the high-G+C-content subgroup of the family Alcaligenaceae.</title>
        <authorList>
            <person name="Szabo A."/>
            <person name="Felfoldi T."/>
        </authorList>
    </citation>
    <scope>NUCLEOTIDE SEQUENCE [LARGE SCALE GENOMIC DNA]</scope>
    <source>
        <strain evidence="3 4">DSM 25264</strain>
    </source>
</reference>
<feature type="chain" id="PRO_5032977055" evidence="2">
    <location>
        <begin position="26"/>
        <end position="325"/>
    </location>
</feature>
<evidence type="ECO:0000313" key="4">
    <source>
        <dbReference type="Proteomes" id="UP000580517"/>
    </source>
</evidence>
<dbReference type="Pfam" id="PF03401">
    <property type="entry name" value="TctC"/>
    <property type="match status" value="1"/>
</dbReference>
<dbReference type="OrthoDB" id="8676189at2"/>
<dbReference type="CDD" id="cd13578">
    <property type="entry name" value="PBP2_Bug27"/>
    <property type="match status" value="1"/>
</dbReference>
<gene>
    <name evidence="3" type="ORF">H0A68_06300</name>
</gene>
<name>A0A853F9K5_9BURK</name>
<comment type="caution">
    <text evidence="3">The sequence shown here is derived from an EMBL/GenBank/DDBJ whole genome shotgun (WGS) entry which is preliminary data.</text>
</comment>